<dbReference type="EMBL" id="FLYI01000518">
    <property type="protein sequence ID" value="SCA82196.1"/>
    <property type="molecule type" value="Genomic_DNA"/>
</dbReference>
<gene>
    <name evidence="1" type="ORF">PVC01_000131600</name>
</gene>
<proteinExistence type="predicted"/>
<name>A0A1G4EF00_PLAVI</name>
<dbReference type="AlphaFoldDB" id="A0A1G4EF00"/>
<dbReference type="VEuPathDB" id="PlasmoDB:PVW1_050042000"/>
<evidence type="ECO:0000313" key="1">
    <source>
        <dbReference type="EMBL" id="SCA82196.1"/>
    </source>
</evidence>
<organism evidence="1 2">
    <name type="scientific">Plasmodium vivax</name>
    <name type="common">malaria parasite P. vivax</name>
    <dbReference type="NCBI Taxonomy" id="5855"/>
    <lineage>
        <taxon>Eukaryota</taxon>
        <taxon>Sar</taxon>
        <taxon>Alveolata</taxon>
        <taxon>Apicomplexa</taxon>
        <taxon>Aconoidasida</taxon>
        <taxon>Haemosporida</taxon>
        <taxon>Plasmodiidae</taxon>
        <taxon>Plasmodium</taxon>
        <taxon>Plasmodium (Plasmodium)</taxon>
    </lineage>
</organism>
<protein>
    <submittedName>
        <fullName evidence="1">VIR protein</fullName>
    </submittedName>
</protein>
<evidence type="ECO:0000313" key="2">
    <source>
        <dbReference type="Proteomes" id="UP000305196"/>
    </source>
</evidence>
<dbReference type="VEuPathDB" id="PlasmoDB:PVP01_0001710"/>
<dbReference type="VEuPathDB" id="PlasmoDB:PVX_167265"/>
<sequence length="279" mass="33212">MRKNIYNFSAKIEEYQKILDSHTAEVTSDDSPPNCSIEINNLNHYRDKFNQEICKKATHYLGEIEKNKNVPQYIEDGCKYFFYWLQVEVLKDETLGSKILMFYQEVLNEYEKIASNEEFPKYLNIINEHDIQNFIDIVDMYKNFYDFKKDKEESGKDKCSYADKCFRLYNKNIEVCKAGSDYDFCYELDNFRNEYNKYMKENIQCEDSLKILPSYRTYDTVVITTIPCFSPLGSCFLNRINKKKRVSNNIDYETQYLSHISNGTSKTKNRQYNIAYISS</sequence>
<reference evidence="1 2" key="1">
    <citation type="submission" date="2016-07" db="EMBL/GenBank/DDBJ databases">
        <authorList>
            <consortium name="Pathogen Informatics"/>
        </authorList>
    </citation>
    <scope>NUCLEOTIDE SEQUENCE [LARGE SCALE GENOMIC DNA]</scope>
</reference>
<dbReference type="Proteomes" id="UP000305196">
    <property type="component" value="Unassembled WGS sequence"/>
</dbReference>
<dbReference type="VEuPathDB" id="PlasmoDB:PVPAM_110061700"/>
<accession>A0A1G4EF00</accession>